<protein>
    <recommendedName>
        <fullName evidence="3 9">Biotin carboxyl carrier protein of acetyl-CoA carboxylase</fullName>
    </recommendedName>
</protein>
<dbReference type="PANTHER" id="PTHR45266:SF3">
    <property type="entry name" value="OXALOACETATE DECARBOXYLASE ALPHA CHAIN"/>
    <property type="match status" value="1"/>
</dbReference>
<keyword evidence="8 9" id="KW-0092">Biotin</keyword>
<dbReference type="PROSITE" id="PS00188">
    <property type="entry name" value="BIOTIN"/>
    <property type="match status" value="1"/>
</dbReference>
<comment type="pathway">
    <text evidence="2 9">Lipid metabolism; fatty acid biosynthesis.</text>
</comment>
<keyword evidence="4 9" id="KW-0444">Lipid biosynthesis</keyword>
<dbReference type="Gene3D" id="2.40.50.100">
    <property type="match status" value="1"/>
</dbReference>
<evidence type="ECO:0000259" key="10">
    <source>
        <dbReference type="PROSITE" id="PS50968"/>
    </source>
</evidence>
<evidence type="ECO:0000313" key="12">
    <source>
        <dbReference type="Proteomes" id="UP000822862"/>
    </source>
</evidence>
<dbReference type="InterPro" id="IPR001882">
    <property type="entry name" value="Biotin_BS"/>
</dbReference>
<keyword evidence="5 9" id="KW-0276">Fatty acid metabolism</keyword>
<sequence>MELKEIKDLMTAMRKTGIQKLIIKKKEGDELHLETQIGSHTSPISFSSVEQNKEQAFFHSPPIHSSEKPSSLAKEEKPGQHITAPLVGTFYSSASPDDEPFVKVGDMVKEDTVLCIIEAMKVMNEVKAATSGKIAEILVENGHPVEFGTKMFRIV</sequence>
<evidence type="ECO:0000256" key="3">
    <source>
        <dbReference type="ARBA" id="ARBA00017562"/>
    </source>
</evidence>
<dbReference type="NCBIfam" id="TIGR00531">
    <property type="entry name" value="BCCP"/>
    <property type="match status" value="1"/>
</dbReference>
<dbReference type="InterPro" id="IPR011053">
    <property type="entry name" value="Single_hybrid_motif"/>
</dbReference>
<gene>
    <name evidence="11" type="ORF">RHAB15C_0000924</name>
</gene>
<reference evidence="11 12" key="1">
    <citation type="submission" date="2020-01" db="EMBL/GenBank/DDBJ databases">
        <authorList>
            <person name="Sixt B."/>
            <person name="Schulz F."/>
            <person name="Kostanjsek R."/>
            <person name="Koestlbacher S."/>
            <person name="Collingro A."/>
            <person name="Toenshoff E."/>
            <person name="Horn M."/>
        </authorList>
    </citation>
    <scope>NUCLEOTIDE SEQUENCE [LARGE SCALE GENOMIC DNA]</scope>
    <source>
        <strain evidence="11 12">15C</strain>
    </source>
</reference>
<name>A0ABX8Z054_9BACT</name>
<keyword evidence="7 9" id="KW-0275">Fatty acid biosynthesis</keyword>
<reference evidence="11 12" key="2">
    <citation type="submission" date="2021-05" db="EMBL/GenBank/DDBJ databases">
        <title>Ecology and evolution of chlamydial symbionts of arthropods.</title>
        <authorList>
            <person name="Halter T."/>
            <person name="Sixt B.S."/>
            <person name="Toenshoff E.R."/>
            <person name="Koestlbacher S."/>
            <person name="Schulz F."/>
            <person name="Kostanjsek R."/>
            <person name="Collingro A."/>
            <person name="Hendrickx F."/>
            <person name="Horn M."/>
        </authorList>
    </citation>
    <scope>NUCLEOTIDE SEQUENCE [LARGE SCALE GENOMIC DNA]</scope>
    <source>
        <strain evidence="11 12">15C</strain>
    </source>
</reference>
<evidence type="ECO:0000256" key="1">
    <source>
        <dbReference type="ARBA" id="ARBA00003761"/>
    </source>
</evidence>
<dbReference type="PANTHER" id="PTHR45266">
    <property type="entry name" value="OXALOACETATE DECARBOXYLASE ALPHA CHAIN"/>
    <property type="match status" value="1"/>
</dbReference>
<organism evidence="11 12">
    <name type="scientific">Candidatus Rhabdochlamydia porcellionis</name>
    <dbReference type="NCBI Taxonomy" id="225148"/>
    <lineage>
        <taxon>Bacteria</taxon>
        <taxon>Pseudomonadati</taxon>
        <taxon>Chlamydiota</taxon>
        <taxon>Chlamydiia</taxon>
        <taxon>Parachlamydiales</taxon>
        <taxon>Candidatus Rhabdochlamydiaceae</taxon>
        <taxon>Candidatus Rhabdochlamydia</taxon>
    </lineage>
</organism>
<dbReference type="CDD" id="cd06850">
    <property type="entry name" value="biotinyl_domain"/>
    <property type="match status" value="1"/>
</dbReference>
<dbReference type="PRINTS" id="PR01071">
    <property type="entry name" value="ACOABIOTINCC"/>
</dbReference>
<evidence type="ECO:0000256" key="4">
    <source>
        <dbReference type="ARBA" id="ARBA00022516"/>
    </source>
</evidence>
<keyword evidence="6 9" id="KW-0443">Lipid metabolism</keyword>
<evidence type="ECO:0000256" key="2">
    <source>
        <dbReference type="ARBA" id="ARBA00005194"/>
    </source>
</evidence>
<proteinExistence type="predicted"/>
<evidence type="ECO:0000256" key="7">
    <source>
        <dbReference type="ARBA" id="ARBA00023160"/>
    </source>
</evidence>
<dbReference type="InterPro" id="IPR050709">
    <property type="entry name" value="Biotin_Carboxyl_Carrier/Decarb"/>
</dbReference>
<dbReference type="InterPro" id="IPR001249">
    <property type="entry name" value="AcCoA_biotinCC"/>
</dbReference>
<dbReference type="SUPFAM" id="SSF51230">
    <property type="entry name" value="Single hybrid motif"/>
    <property type="match status" value="1"/>
</dbReference>
<accession>A0ABX8Z054</accession>
<dbReference type="InterPro" id="IPR000089">
    <property type="entry name" value="Biotin_lipoyl"/>
</dbReference>
<evidence type="ECO:0000313" key="11">
    <source>
        <dbReference type="EMBL" id="QZA59040.1"/>
    </source>
</evidence>
<comment type="function">
    <text evidence="1 9">This protein is a component of the acetyl coenzyme A carboxylase complex; first, biotin carboxylase catalyzes the carboxylation of the carrier protein and then the transcarboxylase transfers the carboxyl group to form malonyl-CoA.</text>
</comment>
<evidence type="ECO:0000256" key="5">
    <source>
        <dbReference type="ARBA" id="ARBA00022832"/>
    </source>
</evidence>
<dbReference type="EMBL" id="CP075585">
    <property type="protein sequence ID" value="QZA59040.1"/>
    <property type="molecule type" value="Genomic_DNA"/>
</dbReference>
<evidence type="ECO:0000256" key="6">
    <source>
        <dbReference type="ARBA" id="ARBA00023098"/>
    </source>
</evidence>
<evidence type="ECO:0000256" key="8">
    <source>
        <dbReference type="ARBA" id="ARBA00023267"/>
    </source>
</evidence>
<dbReference type="PROSITE" id="PS50968">
    <property type="entry name" value="BIOTINYL_LIPOYL"/>
    <property type="match status" value="1"/>
</dbReference>
<keyword evidence="12" id="KW-1185">Reference proteome</keyword>
<dbReference type="Proteomes" id="UP000822862">
    <property type="component" value="Chromosome"/>
</dbReference>
<evidence type="ECO:0000256" key="9">
    <source>
        <dbReference type="RuleBase" id="RU364072"/>
    </source>
</evidence>
<feature type="domain" description="Lipoyl-binding" evidence="10">
    <location>
        <begin position="79"/>
        <end position="155"/>
    </location>
</feature>
<dbReference type="Pfam" id="PF00364">
    <property type="entry name" value="Biotin_lipoyl"/>
    <property type="match status" value="1"/>
</dbReference>